<feature type="region of interest" description="Disordered" evidence="1">
    <location>
        <begin position="371"/>
        <end position="398"/>
    </location>
</feature>
<gene>
    <name evidence="3" type="ORF">B0T24DRAFT_520471</name>
</gene>
<dbReference type="Gene3D" id="3.30.200.20">
    <property type="entry name" value="Phosphorylase Kinase, domain 1"/>
    <property type="match status" value="1"/>
</dbReference>
<feature type="domain" description="Protein kinase" evidence="2">
    <location>
        <begin position="170"/>
        <end position="469"/>
    </location>
</feature>
<dbReference type="PROSITE" id="PS50011">
    <property type="entry name" value="PROTEIN_KINASE_DOM"/>
    <property type="match status" value="1"/>
</dbReference>
<keyword evidence="4" id="KW-1185">Reference proteome</keyword>
<dbReference type="GO" id="GO:0004674">
    <property type="term" value="F:protein serine/threonine kinase activity"/>
    <property type="evidence" value="ECO:0007669"/>
    <property type="project" value="TreeGrafter"/>
</dbReference>
<dbReference type="InterPro" id="IPR000719">
    <property type="entry name" value="Prot_kinase_dom"/>
</dbReference>
<dbReference type="Pfam" id="PF00069">
    <property type="entry name" value="Pkinase"/>
    <property type="match status" value="1"/>
</dbReference>
<sequence>MNNKHFIPNQQLNLIIDNKTVSEELTRIERAFRNRPKRWLRWIRKGYRTPSSGTEMQNRAGASGCLRKIFAILLLINRHATIKKFIDEGLCDAHLPLTITAKKDPIFRTPVMALHRRDGTEVRCMRFWRRRSVESFVNWQWSVLSPILKLDHGGKLLHYSFDDNVILPFTSYEFRINSGHAEIFYASIHPEHHDCHPEGSSATRCFAVKKIGGDNTNSLSQSQFKQEVCMLKRVRHDHVIALLATYEQNNSYHLILPRAECDLARYWSSRPEEVPGIDLSTVQWMAQQCEGIAMGLSAVHHHLTSSMSSLASSSSSSSDQSSIPRSHRYFGIHGDIKPSNILWFPCADGTDMGTLKIADFGVGKFNRTERSTERSDSVPLTLSYRPPESDARLGTPNGGEDVEVSPAYDVWSLGCVYLEFVTWYVGGQRLLDGFRQARGPKPRDDASFFQIADTASRAEVKPAVLKVRS</sequence>
<keyword evidence="3" id="KW-0418">Kinase</keyword>
<dbReference type="AlphaFoldDB" id="A0AAE0TV36"/>
<dbReference type="GO" id="GO:0005524">
    <property type="term" value="F:ATP binding"/>
    <property type="evidence" value="ECO:0007669"/>
    <property type="project" value="InterPro"/>
</dbReference>
<organism evidence="3 4">
    <name type="scientific">Lasiosphaeria ovina</name>
    <dbReference type="NCBI Taxonomy" id="92902"/>
    <lineage>
        <taxon>Eukaryota</taxon>
        <taxon>Fungi</taxon>
        <taxon>Dikarya</taxon>
        <taxon>Ascomycota</taxon>
        <taxon>Pezizomycotina</taxon>
        <taxon>Sordariomycetes</taxon>
        <taxon>Sordariomycetidae</taxon>
        <taxon>Sordariales</taxon>
        <taxon>Lasiosphaeriaceae</taxon>
        <taxon>Lasiosphaeria</taxon>
    </lineage>
</organism>
<proteinExistence type="predicted"/>
<dbReference type="Gene3D" id="1.10.510.10">
    <property type="entry name" value="Transferase(Phosphotransferase) domain 1"/>
    <property type="match status" value="1"/>
</dbReference>
<dbReference type="SMART" id="SM00220">
    <property type="entry name" value="S_TKc"/>
    <property type="match status" value="1"/>
</dbReference>
<dbReference type="EMBL" id="JAULSN010000002">
    <property type="protein sequence ID" value="KAK3380590.1"/>
    <property type="molecule type" value="Genomic_DNA"/>
</dbReference>
<evidence type="ECO:0000259" key="2">
    <source>
        <dbReference type="PROSITE" id="PS50011"/>
    </source>
</evidence>
<dbReference type="Proteomes" id="UP001287356">
    <property type="component" value="Unassembled WGS sequence"/>
</dbReference>
<dbReference type="CDD" id="cd00180">
    <property type="entry name" value="PKc"/>
    <property type="match status" value="1"/>
</dbReference>
<evidence type="ECO:0000256" key="1">
    <source>
        <dbReference type="SAM" id="MobiDB-lite"/>
    </source>
</evidence>
<protein>
    <submittedName>
        <fullName evidence="3">Kinase-like domain-containing protein</fullName>
    </submittedName>
</protein>
<dbReference type="PANTHER" id="PTHR24359:SF37">
    <property type="entry name" value="PROTEIN KINASE DOMAIN-CONTAINING PROTEIN"/>
    <property type="match status" value="1"/>
</dbReference>
<name>A0AAE0TV36_9PEZI</name>
<accession>A0AAE0TV36</accession>
<evidence type="ECO:0000313" key="4">
    <source>
        <dbReference type="Proteomes" id="UP001287356"/>
    </source>
</evidence>
<reference evidence="3" key="2">
    <citation type="submission" date="2023-06" db="EMBL/GenBank/DDBJ databases">
        <authorList>
            <consortium name="Lawrence Berkeley National Laboratory"/>
            <person name="Haridas S."/>
            <person name="Hensen N."/>
            <person name="Bonometti L."/>
            <person name="Westerberg I."/>
            <person name="Brannstrom I.O."/>
            <person name="Guillou S."/>
            <person name="Cros-Aarteil S."/>
            <person name="Calhoun S."/>
            <person name="Kuo A."/>
            <person name="Mondo S."/>
            <person name="Pangilinan J."/>
            <person name="Riley R."/>
            <person name="Labutti K."/>
            <person name="Andreopoulos B."/>
            <person name="Lipzen A."/>
            <person name="Chen C."/>
            <person name="Yanf M."/>
            <person name="Daum C."/>
            <person name="Ng V."/>
            <person name="Clum A."/>
            <person name="Steindorff A."/>
            <person name="Ohm R."/>
            <person name="Martin F."/>
            <person name="Silar P."/>
            <person name="Natvig D."/>
            <person name="Lalanne C."/>
            <person name="Gautier V."/>
            <person name="Ament-Velasquez S.L."/>
            <person name="Kruys A."/>
            <person name="Hutchinson M.I."/>
            <person name="Powell A.J."/>
            <person name="Barry K."/>
            <person name="Miller A.N."/>
            <person name="Grigoriev I.V."/>
            <person name="Debuchy R."/>
            <person name="Gladieux P."/>
            <person name="Thoren M.H."/>
            <person name="Johannesson H."/>
        </authorList>
    </citation>
    <scope>NUCLEOTIDE SEQUENCE</scope>
    <source>
        <strain evidence="3">CBS 958.72</strain>
    </source>
</reference>
<keyword evidence="3" id="KW-0808">Transferase</keyword>
<comment type="caution">
    <text evidence="3">The sequence shown here is derived from an EMBL/GenBank/DDBJ whole genome shotgun (WGS) entry which is preliminary data.</text>
</comment>
<reference evidence="3" key="1">
    <citation type="journal article" date="2023" name="Mol. Phylogenet. Evol.">
        <title>Genome-scale phylogeny and comparative genomics of the fungal order Sordariales.</title>
        <authorList>
            <person name="Hensen N."/>
            <person name="Bonometti L."/>
            <person name="Westerberg I."/>
            <person name="Brannstrom I.O."/>
            <person name="Guillou S."/>
            <person name="Cros-Aarteil S."/>
            <person name="Calhoun S."/>
            <person name="Haridas S."/>
            <person name="Kuo A."/>
            <person name="Mondo S."/>
            <person name="Pangilinan J."/>
            <person name="Riley R."/>
            <person name="LaButti K."/>
            <person name="Andreopoulos B."/>
            <person name="Lipzen A."/>
            <person name="Chen C."/>
            <person name="Yan M."/>
            <person name="Daum C."/>
            <person name="Ng V."/>
            <person name="Clum A."/>
            <person name="Steindorff A."/>
            <person name="Ohm R.A."/>
            <person name="Martin F."/>
            <person name="Silar P."/>
            <person name="Natvig D.O."/>
            <person name="Lalanne C."/>
            <person name="Gautier V."/>
            <person name="Ament-Velasquez S.L."/>
            <person name="Kruys A."/>
            <person name="Hutchinson M.I."/>
            <person name="Powell A.J."/>
            <person name="Barry K."/>
            <person name="Miller A.N."/>
            <person name="Grigoriev I.V."/>
            <person name="Debuchy R."/>
            <person name="Gladieux P."/>
            <person name="Hiltunen Thoren M."/>
            <person name="Johannesson H."/>
        </authorList>
    </citation>
    <scope>NUCLEOTIDE SEQUENCE</scope>
    <source>
        <strain evidence="3">CBS 958.72</strain>
    </source>
</reference>
<evidence type="ECO:0000313" key="3">
    <source>
        <dbReference type="EMBL" id="KAK3380590.1"/>
    </source>
</evidence>
<dbReference type="SUPFAM" id="SSF56112">
    <property type="entry name" value="Protein kinase-like (PK-like)"/>
    <property type="match status" value="1"/>
</dbReference>
<dbReference type="InterPro" id="IPR011009">
    <property type="entry name" value="Kinase-like_dom_sf"/>
</dbReference>
<dbReference type="PANTHER" id="PTHR24359">
    <property type="entry name" value="SERINE/THREONINE-PROTEIN KINASE SBK1"/>
    <property type="match status" value="1"/>
</dbReference>